<evidence type="ECO:0000256" key="1">
    <source>
        <dbReference type="SAM" id="MobiDB-lite"/>
    </source>
</evidence>
<evidence type="ECO:0000313" key="3">
    <source>
        <dbReference type="Proteomes" id="UP001187531"/>
    </source>
</evidence>
<dbReference type="AlphaFoldDB" id="A0AA88L4P3"/>
<comment type="caution">
    <text evidence="2">The sequence shown here is derived from an EMBL/GenBank/DDBJ whole genome shotgun (WGS) entry which is preliminary data.</text>
</comment>
<protein>
    <submittedName>
        <fullName evidence="2">Uncharacterized protein</fullName>
    </submittedName>
</protein>
<feature type="region of interest" description="Disordered" evidence="1">
    <location>
        <begin position="77"/>
        <end position="111"/>
    </location>
</feature>
<name>A0AA88L4P3_ARTSF</name>
<gene>
    <name evidence="2" type="ORF">QYM36_011436</name>
</gene>
<keyword evidence="3" id="KW-1185">Reference proteome</keyword>
<evidence type="ECO:0000313" key="2">
    <source>
        <dbReference type="EMBL" id="KAK2712739.1"/>
    </source>
</evidence>
<sequence>MYQIGCGLFQLEAKTLPYATQFREVKHPKLTPKLDFETRVKNLRVPGMSDGEKMDKPVPSLWTISTLPDFIPISSSTPMNLSVKRKRRRKSLDSPMHKDKKKLKGSPVANNLGSHLLLSPVGASRTRKRKMVCQGKTNESDIEAIEILGDDGNLSKSKVQGPSVKCSKLRGQTPVRRPAKMLNRQTSKISNLNVNVQTNSQIGATQLREVIVDRANIAYRYSDVRDYKSSWAVKDAAFYPPKS</sequence>
<accession>A0AA88L4P3</accession>
<dbReference type="Proteomes" id="UP001187531">
    <property type="component" value="Unassembled WGS sequence"/>
</dbReference>
<proteinExistence type="predicted"/>
<reference evidence="2" key="1">
    <citation type="submission" date="2023-07" db="EMBL/GenBank/DDBJ databases">
        <title>Chromosome-level genome assembly of Artemia franciscana.</title>
        <authorList>
            <person name="Jo E."/>
        </authorList>
    </citation>
    <scope>NUCLEOTIDE SEQUENCE</scope>
    <source>
        <tissue evidence="2">Whole body</tissue>
    </source>
</reference>
<dbReference type="EMBL" id="JAVRJZ010000015">
    <property type="protein sequence ID" value="KAK2712739.1"/>
    <property type="molecule type" value="Genomic_DNA"/>
</dbReference>
<organism evidence="2 3">
    <name type="scientific">Artemia franciscana</name>
    <name type="common">Brine shrimp</name>
    <name type="synonym">Artemia sanfranciscana</name>
    <dbReference type="NCBI Taxonomy" id="6661"/>
    <lineage>
        <taxon>Eukaryota</taxon>
        <taxon>Metazoa</taxon>
        <taxon>Ecdysozoa</taxon>
        <taxon>Arthropoda</taxon>
        <taxon>Crustacea</taxon>
        <taxon>Branchiopoda</taxon>
        <taxon>Anostraca</taxon>
        <taxon>Artemiidae</taxon>
        <taxon>Artemia</taxon>
    </lineage>
</organism>